<comment type="cofactor">
    <cofactor evidence="1">
        <name>heme</name>
        <dbReference type="ChEBI" id="CHEBI:30413"/>
    </cofactor>
</comment>
<dbReference type="SUPFAM" id="SSF48264">
    <property type="entry name" value="Cytochrome P450"/>
    <property type="match status" value="1"/>
</dbReference>
<dbReference type="CDD" id="cd11062">
    <property type="entry name" value="CYP58-like"/>
    <property type="match status" value="1"/>
</dbReference>
<gene>
    <name evidence="12" type="ORF">Purlil1_11313</name>
</gene>
<evidence type="ECO:0000256" key="4">
    <source>
        <dbReference type="ARBA" id="ARBA00010617"/>
    </source>
</evidence>
<evidence type="ECO:0000313" key="13">
    <source>
        <dbReference type="Proteomes" id="UP001287286"/>
    </source>
</evidence>
<sequence>MDFSKVDLSLGNCILAFLSICILNAFAISLYRVTLHPLSKFPGPKLAAASYIYEFWYDVVLQGRYTRHIAHLHEVYGPLVRINPDEIHCNDPNFVDVVYSHGKAKRNKSTHYLAAMPWGLRLASVGTADHDHHRLRRSPASKFFSRSRIMQLEGMIHDKVQRLCDKLLSDDGFKPFQVAAAYSCFTTDALTSYCFGHSLGNLEEPGWNPAFKGTIDQITGLFYLSRHLQPLAYLADVLPLSICRRISGEIGALLALVRITIPQLVDRAKTAEAVDYSGRSRPTVIQALLDSDLPSAEKTQDRLISEAVAMVLGGTHSISTVLTIATFHLLSKPAMLGALREELLAAVHDETQLPTWAKLETLPYLSAVVLESLRLMHGVASRISVVATDEELDYVGQWQQPSSSTITETSYSIPRGYAVGVSAYMVHTNPTLFHDPSSFLPERWLDADGQRTKGLERHILSFAKGNRQCVGMHLAYCELYITIAALALRVWPRMSLYDSTIADIEYDHDQLIAMPKKNSKGVRTGSHGRRDKGYKPCDLGQRWIEYVGMEVRGHDVRGPTARSSALLCGVVQALNLDQPLMRRTAPRGVVHLIPERRLVGLLEAGQQVLPTSGVLVAYEEVRLHFTNNRMCTVAELGFSRFPSASCRIKASLKMHGASHTVWLDSLDVTSARSLLTYLELPVKPGQIEATALLNWDVQPIEKERRTWGWTAFLSMWSTGAFCMSNFQIGSSMLSLGLNWWQVIVLTLVGHILAVSLILVSAWPGFEYGIPFPVATRAAWGHFATPFVVLNRVLLSVIWGGIQAWQGGLMTYVCLRAMFPSIDRIPNTLPASTGTNLPQFVGFIVFFLIQIPMLFLSPKRLRYLVWAGAIAGFVVQLGLTIWAVATMGDAGFGAVLHDGKEGALSSSQLGWASMFCICLTISSITSLSMSICDYTRYSRSIKSGVWGQALSWIPIWLGNIFGILTVAATQRRFGAELWSVIQLLMAMQDASPTSGTRAAVFFCGLAFLAVQLGLNITGNIFSGGTDLASLLPRYISIRRGQFIVVAVSLAINPWYLVSAAVVFLSVISGYTIFIEPFLGILTANYFILFRHKLKIEDLYKYKDSIYFYGWGVNWRSVVAWVCSVAPHLPGFVSFVNPKLAITTGARQLYYIAPFTSFSIAFIVSLALGYFFPVASQEAFLRETTKAEAFRRKENFIAHLTTGRGLSEDMMDEKDPDATSVRY</sequence>
<dbReference type="EMBL" id="JAWRVI010000066">
    <property type="protein sequence ID" value="KAK4082090.1"/>
    <property type="molecule type" value="Genomic_DNA"/>
</dbReference>
<dbReference type="Gene3D" id="1.10.4160.10">
    <property type="entry name" value="Hydantoin permease"/>
    <property type="match status" value="1"/>
</dbReference>
<feature type="transmembrane region" description="Helical" evidence="11">
    <location>
        <begin position="777"/>
        <end position="801"/>
    </location>
</feature>
<dbReference type="InterPro" id="IPR036396">
    <property type="entry name" value="Cyt_P450_sf"/>
</dbReference>
<keyword evidence="8" id="KW-0408">Iron</keyword>
<dbReference type="InterPro" id="IPR001128">
    <property type="entry name" value="Cyt_P450"/>
</dbReference>
<feature type="transmembrane region" description="Helical" evidence="11">
    <location>
        <begin position="1041"/>
        <end position="1063"/>
    </location>
</feature>
<dbReference type="Gene3D" id="1.10.630.10">
    <property type="entry name" value="Cytochrome P450"/>
    <property type="match status" value="1"/>
</dbReference>
<keyword evidence="10 11" id="KW-0472">Membrane</keyword>
<feature type="transmembrane region" description="Helical" evidence="11">
    <location>
        <begin position="997"/>
        <end position="1020"/>
    </location>
</feature>
<reference evidence="12 13" key="1">
    <citation type="journal article" date="2024" name="Microbiol. Resour. Announc.">
        <title>Genome annotations for the ascomycete fungi Trichoderma harzianum, Trichoderma aggressivum, and Purpureocillium lilacinum.</title>
        <authorList>
            <person name="Beijen E.P.W."/>
            <person name="Ohm R.A."/>
        </authorList>
    </citation>
    <scope>NUCLEOTIDE SEQUENCE [LARGE SCALE GENOMIC DNA]</scope>
    <source>
        <strain evidence="12 13">CBS 150709</strain>
    </source>
</reference>
<evidence type="ECO:0000256" key="6">
    <source>
        <dbReference type="ARBA" id="ARBA00022723"/>
    </source>
</evidence>
<evidence type="ECO:0008006" key="14">
    <source>
        <dbReference type="Google" id="ProtNLM"/>
    </source>
</evidence>
<dbReference type="PANTHER" id="PTHR30618">
    <property type="entry name" value="NCS1 FAMILY PURINE/PYRIMIDINE TRANSPORTER"/>
    <property type="match status" value="1"/>
</dbReference>
<keyword evidence="9" id="KW-0503">Monooxygenase</keyword>
<evidence type="ECO:0000256" key="9">
    <source>
        <dbReference type="ARBA" id="ARBA00023033"/>
    </source>
</evidence>
<organism evidence="12 13">
    <name type="scientific">Purpureocillium lilacinum</name>
    <name type="common">Paecilomyces lilacinus</name>
    <dbReference type="NCBI Taxonomy" id="33203"/>
    <lineage>
        <taxon>Eukaryota</taxon>
        <taxon>Fungi</taxon>
        <taxon>Dikarya</taxon>
        <taxon>Ascomycota</taxon>
        <taxon>Pezizomycotina</taxon>
        <taxon>Sordariomycetes</taxon>
        <taxon>Hypocreomycetidae</taxon>
        <taxon>Hypocreales</taxon>
        <taxon>Ophiocordycipitaceae</taxon>
        <taxon>Purpureocillium</taxon>
    </lineage>
</organism>
<evidence type="ECO:0000256" key="7">
    <source>
        <dbReference type="ARBA" id="ARBA00022989"/>
    </source>
</evidence>
<comment type="caution">
    <text evidence="12">The sequence shown here is derived from an EMBL/GenBank/DDBJ whole genome shotgun (WGS) entry which is preliminary data.</text>
</comment>
<feature type="transmembrane region" description="Helical" evidence="11">
    <location>
        <begin position="1069"/>
        <end position="1088"/>
    </location>
</feature>
<evidence type="ECO:0000256" key="8">
    <source>
        <dbReference type="ARBA" id="ARBA00023004"/>
    </source>
</evidence>
<keyword evidence="6" id="KW-0479">Metal-binding</keyword>
<feature type="transmembrane region" description="Helical" evidence="11">
    <location>
        <begin position="1104"/>
        <end position="1127"/>
    </location>
</feature>
<dbReference type="InterPro" id="IPR045225">
    <property type="entry name" value="Uracil/uridine/allantoin_perm"/>
</dbReference>
<feature type="transmembrane region" description="Helical" evidence="11">
    <location>
        <begin position="1147"/>
        <end position="1170"/>
    </location>
</feature>
<dbReference type="CDD" id="cd11482">
    <property type="entry name" value="SLC-NCS1sbd_NRT1-like"/>
    <property type="match status" value="1"/>
</dbReference>
<evidence type="ECO:0000256" key="2">
    <source>
        <dbReference type="ARBA" id="ARBA00004141"/>
    </source>
</evidence>
<dbReference type="Pfam" id="PF02133">
    <property type="entry name" value="Transp_cyt_pur"/>
    <property type="match status" value="1"/>
</dbReference>
<keyword evidence="7 11" id="KW-1133">Transmembrane helix</keyword>
<comment type="subcellular location">
    <subcellularLocation>
        <location evidence="2">Membrane</location>
        <topology evidence="2">Multi-pass membrane protein</topology>
    </subcellularLocation>
</comment>
<comment type="similarity">
    <text evidence="3">Belongs to the purine-cytosine permease (2.A.39) family.</text>
</comment>
<dbReference type="InterPro" id="IPR001248">
    <property type="entry name" value="Pur-cyt_permease"/>
</dbReference>
<evidence type="ECO:0000256" key="1">
    <source>
        <dbReference type="ARBA" id="ARBA00001971"/>
    </source>
</evidence>
<keyword evidence="9" id="KW-0560">Oxidoreductase</keyword>
<keyword evidence="13" id="KW-1185">Reference proteome</keyword>
<comment type="similarity">
    <text evidence="4">Belongs to the cytochrome P450 family.</text>
</comment>
<proteinExistence type="inferred from homology"/>
<accession>A0ABR0BK79</accession>
<feature type="transmembrane region" description="Helical" evidence="11">
    <location>
        <begin position="907"/>
        <end position="927"/>
    </location>
</feature>
<feature type="transmembrane region" description="Helical" evidence="11">
    <location>
        <begin position="740"/>
        <end position="765"/>
    </location>
</feature>
<feature type="transmembrane region" description="Helical" evidence="11">
    <location>
        <begin position="862"/>
        <end position="887"/>
    </location>
</feature>
<dbReference type="PRINTS" id="PR00465">
    <property type="entry name" value="EP450IV"/>
</dbReference>
<dbReference type="PANTHER" id="PTHR30618:SF4">
    <property type="entry name" value="ALLANTOIN PERMEASE"/>
    <property type="match status" value="1"/>
</dbReference>
<keyword evidence="5 11" id="KW-0812">Transmembrane</keyword>
<evidence type="ECO:0000256" key="11">
    <source>
        <dbReference type="SAM" id="Phobius"/>
    </source>
</evidence>
<protein>
    <recommendedName>
        <fullName evidence="14">Cytochrome P450</fullName>
    </recommendedName>
</protein>
<evidence type="ECO:0000256" key="3">
    <source>
        <dbReference type="ARBA" id="ARBA00008974"/>
    </source>
</evidence>
<dbReference type="InterPro" id="IPR002403">
    <property type="entry name" value="Cyt_P450_E_grp-IV"/>
</dbReference>
<evidence type="ECO:0000256" key="5">
    <source>
        <dbReference type="ARBA" id="ARBA00022692"/>
    </source>
</evidence>
<evidence type="ECO:0000256" key="10">
    <source>
        <dbReference type="ARBA" id="ARBA00023136"/>
    </source>
</evidence>
<name>A0ABR0BK79_PURLI</name>
<dbReference type="Pfam" id="PF00067">
    <property type="entry name" value="p450"/>
    <property type="match status" value="1"/>
</dbReference>
<dbReference type="Proteomes" id="UP001287286">
    <property type="component" value="Unassembled WGS sequence"/>
</dbReference>
<evidence type="ECO:0000313" key="12">
    <source>
        <dbReference type="EMBL" id="KAK4082090.1"/>
    </source>
</evidence>
<feature type="transmembrane region" description="Helical" evidence="11">
    <location>
        <begin position="948"/>
        <end position="967"/>
    </location>
</feature>
<feature type="transmembrane region" description="Helical" evidence="11">
    <location>
        <begin position="836"/>
        <end position="855"/>
    </location>
</feature>